<dbReference type="OrthoDB" id="9812539at2"/>
<protein>
    <submittedName>
        <fullName evidence="2">Membrane protein</fullName>
    </submittedName>
</protein>
<gene>
    <name evidence="2" type="ORF">AE618_10505</name>
</gene>
<dbReference type="AlphaFoldDB" id="A0A0N1F5S1"/>
<dbReference type="EMBL" id="LGSZ01000032">
    <property type="protein sequence ID" value="KPH81060.1"/>
    <property type="molecule type" value="Genomic_DNA"/>
</dbReference>
<feature type="transmembrane region" description="Helical" evidence="1">
    <location>
        <begin position="72"/>
        <end position="92"/>
    </location>
</feature>
<dbReference type="InterPro" id="IPR021329">
    <property type="entry name" value="DUF2938"/>
</dbReference>
<feature type="transmembrane region" description="Helical" evidence="1">
    <location>
        <begin position="98"/>
        <end position="117"/>
    </location>
</feature>
<keyword evidence="1" id="KW-0812">Transmembrane</keyword>
<accession>A0A0N1F5S1</accession>
<dbReference type="Pfam" id="PF11158">
    <property type="entry name" value="DUF2938"/>
    <property type="match status" value="1"/>
</dbReference>
<evidence type="ECO:0000313" key="2">
    <source>
        <dbReference type="EMBL" id="KPH81060.1"/>
    </source>
</evidence>
<reference evidence="2 3" key="1">
    <citation type="submission" date="2015-07" db="EMBL/GenBank/DDBJ databases">
        <title>Whole genome sequencing of Bosea vaviloviae isolated from cave pool.</title>
        <authorList>
            <person name="Tan N.E.H."/>
            <person name="Lee Y.P."/>
            <person name="Gan H.M."/>
            <person name="Barton H."/>
            <person name="Savka M.A."/>
        </authorList>
    </citation>
    <scope>NUCLEOTIDE SEQUENCE [LARGE SCALE GENOMIC DNA]</scope>
    <source>
        <strain evidence="2 3">SD260</strain>
    </source>
</reference>
<keyword evidence="3" id="KW-1185">Reference proteome</keyword>
<keyword evidence="1" id="KW-1133">Transmembrane helix</keyword>
<sequence length="159" mass="17178">MTDFIVRAVLIGVGATVLLDLWGQLLKRTIGWPPTNWAMPGRWLVHLTRGRVVHEDIAKAEPVANELAIGWIFHYAVGILFAAVLLAIWGLGWAHAPTFLPALIVGLVTVGCGWFILAPGMGAGIAASKRPNANRIRLMNIIGHIVFAIGLYGTALLTR</sequence>
<dbReference type="Proteomes" id="UP000037822">
    <property type="component" value="Unassembled WGS sequence"/>
</dbReference>
<name>A0A0N1F5S1_9HYPH</name>
<comment type="caution">
    <text evidence="2">The sequence shown here is derived from an EMBL/GenBank/DDBJ whole genome shotgun (WGS) entry which is preliminary data.</text>
</comment>
<organism evidence="2 3">
    <name type="scientific">Bosea vaviloviae</name>
    <dbReference type="NCBI Taxonomy" id="1526658"/>
    <lineage>
        <taxon>Bacteria</taxon>
        <taxon>Pseudomonadati</taxon>
        <taxon>Pseudomonadota</taxon>
        <taxon>Alphaproteobacteria</taxon>
        <taxon>Hyphomicrobiales</taxon>
        <taxon>Boseaceae</taxon>
        <taxon>Bosea</taxon>
    </lineage>
</organism>
<dbReference type="PATRIC" id="fig|1526658.3.peg.770"/>
<evidence type="ECO:0000256" key="1">
    <source>
        <dbReference type="SAM" id="Phobius"/>
    </source>
</evidence>
<feature type="transmembrane region" description="Helical" evidence="1">
    <location>
        <begin position="6"/>
        <end position="23"/>
    </location>
</feature>
<feature type="transmembrane region" description="Helical" evidence="1">
    <location>
        <begin position="138"/>
        <end position="157"/>
    </location>
</feature>
<proteinExistence type="predicted"/>
<keyword evidence="1" id="KW-0472">Membrane</keyword>
<evidence type="ECO:0000313" key="3">
    <source>
        <dbReference type="Proteomes" id="UP000037822"/>
    </source>
</evidence>
<dbReference type="RefSeq" id="WP_054208997.1">
    <property type="nucleotide sequence ID" value="NZ_LGSZ01000032.1"/>
</dbReference>